<evidence type="ECO:0000256" key="1">
    <source>
        <dbReference type="ARBA" id="ARBA00004651"/>
    </source>
</evidence>
<keyword evidence="6 10" id="KW-0472">Membrane</keyword>
<dbReference type="PANTHER" id="PTHR32089">
    <property type="entry name" value="METHYL-ACCEPTING CHEMOTAXIS PROTEIN MCPB"/>
    <property type="match status" value="1"/>
</dbReference>
<evidence type="ECO:0000256" key="7">
    <source>
        <dbReference type="ARBA" id="ARBA00023224"/>
    </source>
</evidence>
<evidence type="ECO:0000256" key="8">
    <source>
        <dbReference type="ARBA" id="ARBA00029447"/>
    </source>
</evidence>
<dbReference type="STRING" id="1120918.SAMN05216249_11613"/>
<dbReference type="Proteomes" id="UP000198838">
    <property type="component" value="Unassembled WGS sequence"/>
</dbReference>
<evidence type="ECO:0000256" key="5">
    <source>
        <dbReference type="ARBA" id="ARBA00022989"/>
    </source>
</evidence>
<organism evidence="13 14">
    <name type="scientific">Acetitomaculum ruminis DSM 5522</name>
    <dbReference type="NCBI Taxonomy" id="1120918"/>
    <lineage>
        <taxon>Bacteria</taxon>
        <taxon>Bacillati</taxon>
        <taxon>Bacillota</taxon>
        <taxon>Clostridia</taxon>
        <taxon>Lachnospirales</taxon>
        <taxon>Lachnospiraceae</taxon>
        <taxon>Acetitomaculum</taxon>
    </lineage>
</organism>
<comment type="similarity">
    <text evidence="8">Belongs to the methyl-accepting chemotaxis (MCP) protein family.</text>
</comment>
<accession>A0A1I0ZL00</accession>
<proteinExistence type="inferred from homology"/>
<dbReference type="EMBL" id="FOJY01000016">
    <property type="protein sequence ID" value="SFB26335.1"/>
    <property type="molecule type" value="Genomic_DNA"/>
</dbReference>
<feature type="domain" description="Methyl-accepting transducer" evidence="11">
    <location>
        <begin position="377"/>
        <end position="634"/>
    </location>
</feature>
<evidence type="ECO:0000256" key="3">
    <source>
        <dbReference type="ARBA" id="ARBA00022500"/>
    </source>
</evidence>
<keyword evidence="3" id="KW-0145">Chemotaxis</keyword>
<reference evidence="13 14" key="1">
    <citation type="submission" date="2016-10" db="EMBL/GenBank/DDBJ databases">
        <authorList>
            <person name="de Groot N.N."/>
        </authorList>
    </citation>
    <scope>NUCLEOTIDE SEQUENCE [LARGE SCALE GENOMIC DNA]</scope>
    <source>
        <strain evidence="13 14">DSM 5522</strain>
    </source>
</reference>
<dbReference type="GO" id="GO:0007165">
    <property type="term" value="P:signal transduction"/>
    <property type="evidence" value="ECO:0007669"/>
    <property type="project" value="UniProtKB-KW"/>
</dbReference>
<dbReference type="CDD" id="cd12914">
    <property type="entry name" value="PDC1_DGC_like"/>
    <property type="match status" value="1"/>
</dbReference>
<keyword evidence="2" id="KW-1003">Cell membrane</keyword>
<evidence type="ECO:0000256" key="10">
    <source>
        <dbReference type="SAM" id="Phobius"/>
    </source>
</evidence>
<evidence type="ECO:0000256" key="4">
    <source>
        <dbReference type="ARBA" id="ARBA00022692"/>
    </source>
</evidence>
<feature type="domain" description="HAMP" evidence="12">
    <location>
        <begin position="305"/>
        <end position="358"/>
    </location>
</feature>
<dbReference type="GO" id="GO:0006935">
    <property type="term" value="P:chemotaxis"/>
    <property type="evidence" value="ECO:0007669"/>
    <property type="project" value="UniProtKB-KW"/>
</dbReference>
<evidence type="ECO:0000256" key="9">
    <source>
        <dbReference type="PROSITE-ProRule" id="PRU00284"/>
    </source>
</evidence>
<keyword evidence="4 10" id="KW-0812">Transmembrane</keyword>
<protein>
    <submittedName>
        <fullName evidence="13">Methyl-accepting chemotaxis protein</fullName>
    </submittedName>
</protein>
<gene>
    <name evidence="13" type="ORF">SAMN05216249_11613</name>
</gene>
<keyword evidence="14" id="KW-1185">Reference proteome</keyword>
<evidence type="ECO:0000313" key="13">
    <source>
        <dbReference type="EMBL" id="SFB26335.1"/>
    </source>
</evidence>
<dbReference type="AlphaFoldDB" id="A0A1I0ZL00"/>
<sequence>MKKRNSKMKSSVKTRLIVSIILIAAIPLIVATGVCFYSSALQSSKAAKSNLEWATHYLQATFNNLYTKTQTALVAIADSQETRNFIKTGEGEKTLKAYMLKINDEFNDDNQIVLSNDQGMMILRSDDKALTDISDRDYWQGASKGEVTASGVLVSKSSGERSISLGVPVFDEDGKTVIGVLHRSYNLNQIHEMLAEEGGESFIVDKYGILAAHSQYEISGDDEPMDFSQSPYMTSGKETDTYESTATGVRSYVCYAKEPITGCTVCMALTVSEVMSSATRSAITIIILGIILLVIGAVVSYFLATSFTKPVIAVSGALSTISQGEFVNINKYTHRTDEFGLIVNSTNSLVDSLSSIVGSIKDSSSTVGSSSEELSQMANDIATTTESVAEAVAQIAAGAAQQAEDIQSAAENTSQIVDAVESVQQSTVTMTELAGRMKNASKTSSSSLANLQKATVEMTDKIEEISSRISSTQQAVSIINERVEGISGIASQTNLLSLNASIEAARAGEAGRGFAVVAEEIRKLADESESLASDIRVNMDNLLSESKQAVEAAAQVMEENESQKNALGETLEAVNSMLDDIEETVKRVALISDEADTCVSSNVVVTNVMTSLSAISEENASSTETTGASVEQLSATVTTLAQSASNLKDIAEQLNEEMKFFK</sequence>
<evidence type="ECO:0000256" key="2">
    <source>
        <dbReference type="ARBA" id="ARBA00022475"/>
    </source>
</evidence>
<dbReference type="Gene3D" id="3.30.450.20">
    <property type="entry name" value="PAS domain"/>
    <property type="match status" value="1"/>
</dbReference>
<dbReference type="PROSITE" id="PS50885">
    <property type="entry name" value="HAMP"/>
    <property type="match status" value="1"/>
</dbReference>
<evidence type="ECO:0000259" key="12">
    <source>
        <dbReference type="PROSITE" id="PS50885"/>
    </source>
</evidence>
<dbReference type="Gene3D" id="1.10.287.950">
    <property type="entry name" value="Methyl-accepting chemotaxis protein"/>
    <property type="match status" value="1"/>
</dbReference>
<dbReference type="RefSeq" id="WP_092873439.1">
    <property type="nucleotide sequence ID" value="NZ_FOJY01000016.1"/>
</dbReference>
<dbReference type="Pfam" id="PF02743">
    <property type="entry name" value="dCache_1"/>
    <property type="match status" value="1"/>
</dbReference>
<dbReference type="PANTHER" id="PTHR32089:SF112">
    <property type="entry name" value="LYSOZYME-LIKE PROTEIN-RELATED"/>
    <property type="match status" value="1"/>
</dbReference>
<dbReference type="SUPFAM" id="SSF58104">
    <property type="entry name" value="Methyl-accepting chemotaxis protein (MCP) signaling domain"/>
    <property type="match status" value="1"/>
</dbReference>
<name>A0A1I0ZL00_9FIRM</name>
<dbReference type="InterPro" id="IPR004089">
    <property type="entry name" value="MCPsignal_dom"/>
</dbReference>
<dbReference type="InterPro" id="IPR029151">
    <property type="entry name" value="Sensor-like_sf"/>
</dbReference>
<evidence type="ECO:0000256" key="6">
    <source>
        <dbReference type="ARBA" id="ARBA00023136"/>
    </source>
</evidence>
<comment type="subcellular location">
    <subcellularLocation>
        <location evidence="1">Cell membrane</location>
        <topology evidence="1">Multi-pass membrane protein</topology>
    </subcellularLocation>
</comment>
<dbReference type="OrthoDB" id="9762005at2"/>
<dbReference type="GO" id="GO:0005886">
    <property type="term" value="C:plasma membrane"/>
    <property type="evidence" value="ECO:0007669"/>
    <property type="project" value="UniProtKB-SubCell"/>
</dbReference>
<dbReference type="SMART" id="SM00283">
    <property type="entry name" value="MA"/>
    <property type="match status" value="1"/>
</dbReference>
<keyword evidence="7 9" id="KW-0807">Transducer</keyword>
<evidence type="ECO:0000259" key="11">
    <source>
        <dbReference type="PROSITE" id="PS50111"/>
    </source>
</evidence>
<dbReference type="SUPFAM" id="SSF103190">
    <property type="entry name" value="Sensory domain-like"/>
    <property type="match status" value="1"/>
</dbReference>
<feature type="transmembrane region" description="Helical" evidence="10">
    <location>
        <begin position="282"/>
        <end position="304"/>
    </location>
</feature>
<keyword evidence="5 10" id="KW-1133">Transmembrane helix</keyword>
<dbReference type="InterPro" id="IPR033479">
    <property type="entry name" value="dCache_1"/>
</dbReference>
<evidence type="ECO:0000313" key="14">
    <source>
        <dbReference type="Proteomes" id="UP000198838"/>
    </source>
</evidence>
<dbReference type="InterPro" id="IPR003660">
    <property type="entry name" value="HAMP_dom"/>
</dbReference>
<dbReference type="Pfam" id="PF00015">
    <property type="entry name" value="MCPsignal"/>
    <property type="match status" value="1"/>
</dbReference>
<dbReference type="PROSITE" id="PS50111">
    <property type="entry name" value="CHEMOTAXIS_TRANSDUC_2"/>
    <property type="match status" value="1"/>
</dbReference>